<feature type="region of interest" description="Disordered" evidence="1">
    <location>
        <begin position="155"/>
        <end position="202"/>
    </location>
</feature>
<evidence type="ECO:0000256" key="1">
    <source>
        <dbReference type="SAM" id="MobiDB-lite"/>
    </source>
</evidence>
<evidence type="ECO:0000313" key="2">
    <source>
        <dbReference type="EMBL" id="VEL34320.1"/>
    </source>
</evidence>
<dbReference type="Proteomes" id="UP000784294">
    <property type="component" value="Unassembled WGS sequence"/>
</dbReference>
<proteinExistence type="predicted"/>
<keyword evidence="3" id="KW-1185">Reference proteome</keyword>
<sequence>MMLSTSLRTQPLFPGSLSSQLKPDLFSDPEASFLSPTTSGALIFHPSSPQVSTSNVSTTSPQLMRRPSPEEQTITLPSSSSVLSIRPASFVLGQTNLAHSLAQSELTGSSDSDLPPNTTVATAHQSQRAPASAAKFNSNSKQALERISAHFTFSCADSGTGSGQTDPSSPSRPSSMTRLSGRKAQQPTEASEAPSHSKRRIKKADDLLGLNILSATKSERPIDQTNGMLLIQHFMSRQARLLIQRDVRFL</sequence>
<feature type="region of interest" description="Disordered" evidence="1">
    <location>
        <begin position="45"/>
        <end position="74"/>
    </location>
</feature>
<feature type="region of interest" description="Disordered" evidence="1">
    <location>
        <begin position="103"/>
        <end position="140"/>
    </location>
</feature>
<protein>
    <submittedName>
        <fullName evidence="2">Uncharacterized protein</fullName>
    </submittedName>
</protein>
<dbReference type="EMBL" id="CAAALY010247429">
    <property type="protein sequence ID" value="VEL34320.1"/>
    <property type="molecule type" value="Genomic_DNA"/>
</dbReference>
<organism evidence="2 3">
    <name type="scientific">Protopolystoma xenopodis</name>
    <dbReference type="NCBI Taxonomy" id="117903"/>
    <lineage>
        <taxon>Eukaryota</taxon>
        <taxon>Metazoa</taxon>
        <taxon>Spiralia</taxon>
        <taxon>Lophotrochozoa</taxon>
        <taxon>Platyhelminthes</taxon>
        <taxon>Monogenea</taxon>
        <taxon>Polyopisthocotylea</taxon>
        <taxon>Polystomatidea</taxon>
        <taxon>Polystomatidae</taxon>
        <taxon>Protopolystoma</taxon>
    </lineage>
</organism>
<comment type="caution">
    <text evidence="2">The sequence shown here is derived from an EMBL/GenBank/DDBJ whole genome shotgun (WGS) entry which is preliminary data.</text>
</comment>
<evidence type="ECO:0000313" key="3">
    <source>
        <dbReference type="Proteomes" id="UP000784294"/>
    </source>
</evidence>
<feature type="compositionally biased region" description="Polar residues" evidence="1">
    <location>
        <begin position="155"/>
        <end position="166"/>
    </location>
</feature>
<dbReference type="AlphaFoldDB" id="A0A448XDS3"/>
<reference evidence="2" key="1">
    <citation type="submission" date="2018-11" db="EMBL/GenBank/DDBJ databases">
        <authorList>
            <consortium name="Pathogen Informatics"/>
        </authorList>
    </citation>
    <scope>NUCLEOTIDE SEQUENCE</scope>
</reference>
<gene>
    <name evidence="2" type="ORF">PXEA_LOCUS27760</name>
</gene>
<name>A0A448XDS3_9PLAT</name>
<feature type="compositionally biased region" description="Polar residues" evidence="1">
    <location>
        <begin position="47"/>
        <end position="62"/>
    </location>
</feature>
<accession>A0A448XDS3</accession>